<dbReference type="EMBL" id="CAJOAZ010011899">
    <property type="protein sequence ID" value="CAF4244043.1"/>
    <property type="molecule type" value="Genomic_DNA"/>
</dbReference>
<proteinExistence type="predicted"/>
<feature type="non-terminal residue" evidence="1">
    <location>
        <position position="1"/>
    </location>
</feature>
<organism evidence="1 2">
    <name type="scientific">Adineta steineri</name>
    <dbReference type="NCBI Taxonomy" id="433720"/>
    <lineage>
        <taxon>Eukaryota</taxon>
        <taxon>Metazoa</taxon>
        <taxon>Spiralia</taxon>
        <taxon>Gnathifera</taxon>
        <taxon>Rotifera</taxon>
        <taxon>Eurotatoria</taxon>
        <taxon>Bdelloidea</taxon>
        <taxon>Adinetida</taxon>
        <taxon>Adinetidae</taxon>
        <taxon>Adineta</taxon>
    </lineage>
</organism>
<reference evidence="1" key="1">
    <citation type="submission" date="2021-02" db="EMBL/GenBank/DDBJ databases">
        <authorList>
            <person name="Nowell W R."/>
        </authorList>
    </citation>
    <scope>NUCLEOTIDE SEQUENCE</scope>
</reference>
<dbReference type="AlphaFoldDB" id="A0A820EC10"/>
<sequence>SQLMIILILNQKNIYAEGERISAELNKYGHVHNSRWITHLLQKYLDVYGYYHRAIKLFTISRQVGIVVRDVN</sequence>
<accession>A0A820EC10</accession>
<dbReference type="Proteomes" id="UP000663844">
    <property type="component" value="Unassembled WGS sequence"/>
</dbReference>
<name>A0A820EC10_9BILA</name>
<evidence type="ECO:0000313" key="1">
    <source>
        <dbReference type="EMBL" id="CAF4244043.1"/>
    </source>
</evidence>
<comment type="caution">
    <text evidence="1">The sequence shown here is derived from an EMBL/GenBank/DDBJ whole genome shotgun (WGS) entry which is preliminary data.</text>
</comment>
<evidence type="ECO:0000313" key="2">
    <source>
        <dbReference type="Proteomes" id="UP000663844"/>
    </source>
</evidence>
<gene>
    <name evidence="1" type="ORF">OXD698_LOCUS43082</name>
</gene>
<protein>
    <submittedName>
        <fullName evidence="1">Uncharacterized protein</fullName>
    </submittedName>
</protein>